<dbReference type="AlphaFoldDB" id="A0A917ZDM6"/>
<evidence type="ECO:0000313" key="3">
    <source>
        <dbReference type="Proteomes" id="UP000641932"/>
    </source>
</evidence>
<dbReference type="PANTHER" id="PTHR43194:SF5">
    <property type="entry name" value="PIMELOYL-[ACYL-CARRIER PROTEIN] METHYL ESTER ESTERASE"/>
    <property type="match status" value="1"/>
</dbReference>
<dbReference type="InterPro" id="IPR050228">
    <property type="entry name" value="Carboxylesterase_BioH"/>
</dbReference>
<feature type="domain" description="AB hydrolase-1" evidence="1">
    <location>
        <begin position="36"/>
        <end position="260"/>
    </location>
</feature>
<dbReference type="InterPro" id="IPR029058">
    <property type="entry name" value="AB_hydrolase_fold"/>
</dbReference>
<dbReference type="Gene3D" id="3.40.50.1820">
    <property type="entry name" value="alpha/beta hydrolase"/>
    <property type="match status" value="1"/>
</dbReference>
<sequence length="272" mass="29971">MNAGGADSMWTAVNESTMYGEELAVHRFADLPALAFVHGLEDVWSSWTPLTRFLAGRFRSYPMDMPWRTGGTYKWRTRGTAAQWIEAGLNLVPEPVSVLVAHSLGANSVLQWLAAGAVPKFDALVLLSPFYWPPSMPADWKVFDAFREDFAAVMTAGLRTRLGERAESMDPEVFAAMARKMLDGMGPQAFLALFDQYSAATQLPLAHVDVPTLVLGSPQDAGLAGERAEALKADMPCAELYLDPRLTHFCHMEQPREVAELILSFVDGHRSP</sequence>
<dbReference type="RefSeq" id="WP_189129374.1">
    <property type="nucleotide sequence ID" value="NZ_BMMS01000001.1"/>
</dbReference>
<organism evidence="2 3">
    <name type="scientific">Wenjunlia tyrosinilytica</name>
    <dbReference type="NCBI Taxonomy" id="1544741"/>
    <lineage>
        <taxon>Bacteria</taxon>
        <taxon>Bacillati</taxon>
        <taxon>Actinomycetota</taxon>
        <taxon>Actinomycetes</taxon>
        <taxon>Kitasatosporales</taxon>
        <taxon>Streptomycetaceae</taxon>
        <taxon>Wenjunlia</taxon>
    </lineage>
</organism>
<dbReference type="Pfam" id="PF12697">
    <property type="entry name" value="Abhydrolase_6"/>
    <property type="match status" value="1"/>
</dbReference>
<reference evidence="2" key="2">
    <citation type="submission" date="2020-09" db="EMBL/GenBank/DDBJ databases">
        <authorList>
            <person name="Sun Q."/>
            <person name="Zhou Y."/>
        </authorList>
    </citation>
    <scope>NUCLEOTIDE SEQUENCE</scope>
    <source>
        <strain evidence="2">CGMCC 4.7201</strain>
    </source>
</reference>
<name>A0A917ZDM6_9ACTN</name>
<dbReference type="PANTHER" id="PTHR43194">
    <property type="entry name" value="HYDROLASE ALPHA/BETA FOLD FAMILY"/>
    <property type="match status" value="1"/>
</dbReference>
<accession>A0A917ZDM6</accession>
<dbReference type="EMBL" id="BMMS01000001">
    <property type="protein sequence ID" value="GGO79907.1"/>
    <property type="molecule type" value="Genomic_DNA"/>
</dbReference>
<dbReference type="Proteomes" id="UP000641932">
    <property type="component" value="Unassembled WGS sequence"/>
</dbReference>
<dbReference type="SUPFAM" id="SSF53474">
    <property type="entry name" value="alpha/beta-Hydrolases"/>
    <property type="match status" value="1"/>
</dbReference>
<dbReference type="InterPro" id="IPR000073">
    <property type="entry name" value="AB_hydrolase_1"/>
</dbReference>
<gene>
    <name evidence="2" type="ORF">GCM10012280_00520</name>
</gene>
<dbReference type="GO" id="GO:0003824">
    <property type="term" value="F:catalytic activity"/>
    <property type="evidence" value="ECO:0007669"/>
    <property type="project" value="UniProtKB-ARBA"/>
</dbReference>
<reference evidence="2" key="1">
    <citation type="journal article" date="2014" name="Int. J. Syst. Evol. Microbiol.">
        <title>Complete genome sequence of Corynebacterium casei LMG S-19264T (=DSM 44701T), isolated from a smear-ripened cheese.</title>
        <authorList>
            <consortium name="US DOE Joint Genome Institute (JGI-PGF)"/>
            <person name="Walter F."/>
            <person name="Albersmeier A."/>
            <person name="Kalinowski J."/>
            <person name="Ruckert C."/>
        </authorList>
    </citation>
    <scope>NUCLEOTIDE SEQUENCE</scope>
    <source>
        <strain evidence="2">CGMCC 4.7201</strain>
    </source>
</reference>
<keyword evidence="3" id="KW-1185">Reference proteome</keyword>
<evidence type="ECO:0000259" key="1">
    <source>
        <dbReference type="Pfam" id="PF12697"/>
    </source>
</evidence>
<comment type="caution">
    <text evidence="2">The sequence shown here is derived from an EMBL/GenBank/DDBJ whole genome shotgun (WGS) entry which is preliminary data.</text>
</comment>
<evidence type="ECO:0000313" key="2">
    <source>
        <dbReference type="EMBL" id="GGO79907.1"/>
    </source>
</evidence>
<proteinExistence type="predicted"/>
<protein>
    <recommendedName>
        <fullName evidence="1">AB hydrolase-1 domain-containing protein</fullName>
    </recommendedName>
</protein>